<evidence type="ECO:0000313" key="4">
    <source>
        <dbReference type="EMBL" id="KAJ3842019.1"/>
    </source>
</evidence>
<dbReference type="PANTHER" id="PTHR10794:SF63">
    <property type="entry name" value="ALPHA_BETA HYDROLASE 1, ISOFORM A"/>
    <property type="match status" value="1"/>
</dbReference>
<dbReference type="InterPro" id="IPR012020">
    <property type="entry name" value="ABHD4"/>
</dbReference>
<dbReference type="GO" id="GO:0051792">
    <property type="term" value="P:medium-chain fatty acid biosynthetic process"/>
    <property type="evidence" value="ECO:0007669"/>
    <property type="project" value="TreeGrafter"/>
</dbReference>
<evidence type="ECO:0000259" key="3">
    <source>
        <dbReference type="Pfam" id="PF00561"/>
    </source>
</evidence>
<feature type="active site" description="Charge relay system" evidence="2">
    <location>
        <position position="364"/>
    </location>
</feature>
<organism evidence="4 5">
    <name type="scientific">Lentinula raphanica</name>
    <dbReference type="NCBI Taxonomy" id="153919"/>
    <lineage>
        <taxon>Eukaryota</taxon>
        <taxon>Fungi</taxon>
        <taxon>Dikarya</taxon>
        <taxon>Basidiomycota</taxon>
        <taxon>Agaricomycotina</taxon>
        <taxon>Agaricomycetes</taxon>
        <taxon>Agaricomycetidae</taxon>
        <taxon>Agaricales</taxon>
        <taxon>Marasmiineae</taxon>
        <taxon>Omphalotaceae</taxon>
        <taxon>Lentinula</taxon>
    </lineage>
</organism>
<sequence length="446" mass="47986">MGLLGCSTSAPPLVHFASKTAQIPLESSDSKESSESLRKLVQDRCPSLFTPFEPKWWLNNGHIQTTFSVFADISQVDNVWYRRQNLELVDGGTLGLDFAPIDDAGLSDDTPIIVVLHGLTGGSYEPYIKSILIHATKPVNKGGLGFRAVVPHSRGCGGVPITSTKFYSAGGTDDFRQALIYISHRYPRAKLLGLGFSLGSNIMTRYIAQEGEKCRLSSACVLANPWDLAANSDILSGTFVGRNVYNNALGTNLMNVAKQHHEALMADPSLPIAKALAPLMSISQMTLTNFDKVFLSQVGGPPPQFPYATVNEYYNAMSSHECVGDVRIPYLAINSADDPVVQYVPMDGAGNGYAVMVLTSGGGHLGWFNDASGKDRWTTKPVLEWLTLMGREVVAKSGSERGHAIVLGEDGFLRNEGGDERLGCKECEGGGLINGNSGVEGLRKGL</sequence>
<keyword evidence="4" id="KW-0378">Hydrolase</keyword>
<proteinExistence type="inferred from homology"/>
<comment type="caution">
    <text evidence="4">The sequence shown here is derived from an EMBL/GenBank/DDBJ whole genome shotgun (WGS) entry which is preliminary data.</text>
</comment>
<dbReference type="GO" id="GO:0008126">
    <property type="term" value="F:acetylesterase activity"/>
    <property type="evidence" value="ECO:0007669"/>
    <property type="project" value="TreeGrafter"/>
</dbReference>
<dbReference type="Pfam" id="PF00561">
    <property type="entry name" value="Abhydrolase_1"/>
    <property type="match status" value="1"/>
</dbReference>
<evidence type="ECO:0000256" key="1">
    <source>
        <dbReference type="ARBA" id="ARBA00010884"/>
    </source>
</evidence>
<keyword evidence="5" id="KW-1185">Reference proteome</keyword>
<protein>
    <submittedName>
        <fullName evidence="4">Alpha/Beta hydrolase protein</fullName>
    </submittedName>
</protein>
<dbReference type="GO" id="GO:0047372">
    <property type="term" value="F:monoacylglycerol lipase activity"/>
    <property type="evidence" value="ECO:0007669"/>
    <property type="project" value="TreeGrafter"/>
</dbReference>
<dbReference type="EMBL" id="MU806020">
    <property type="protein sequence ID" value="KAJ3842019.1"/>
    <property type="molecule type" value="Genomic_DNA"/>
</dbReference>
<accession>A0AA38PFK9</accession>
<dbReference type="PIRSF" id="PIRSF005211">
    <property type="entry name" value="Ab_hydro_YheT"/>
    <property type="match status" value="1"/>
</dbReference>
<dbReference type="SUPFAM" id="SSF53474">
    <property type="entry name" value="alpha/beta-Hydrolases"/>
    <property type="match status" value="1"/>
</dbReference>
<dbReference type="Gene3D" id="3.40.50.1820">
    <property type="entry name" value="alpha/beta hydrolase"/>
    <property type="match status" value="1"/>
</dbReference>
<dbReference type="PANTHER" id="PTHR10794">
    <property type="entry name" value="ABHYDROLASE DOMAIN-CONTAINING PROTEIN"/>
    <property type="match status" value="1"/>
</dbReference>
<dbReference type="InterPro" id="IPR050960">
    <property type="entry name" value="AB_hydrolase_4_sf"/>
</dbReference>
<feature type="domain" description="AB hydrolase-1" evidence="3">
    <location>
        <begin position="111"/>
        <end position="231"/>
    </location>
</feature>
<feature type="active site" description="Charge relay system" evidence="2">
    <location>
        <position position="338"/>
    </location>
</feature>
<evidence type="ECO:0000313" key="5">
    <source>
        <dbReference type="Proteomes" id="UP001163846"/>
    </source>
</evidence>
<dbReference type="InterPro" id="IPR029058">
    <property type="entry name" value="AB_hydrolase_fold"/>
</dbReference>
<dbReference type="AlphaFoldDB" id="A0AA38PFK9"/>
<feature type="active site" description="Charge relay system" evidence="2">
    <location>
        <position position="197"/>
    </location>
</feature>
<name>A0AA38PFK9_9AGAR</name>
<comment type="similarity">
    <text evidence="1">Belongs to the AB hydrolase superfamily. AB hydrolase 4 family.</text>
</comment>
<evidence type="ECO:0000256" key="2">
    <source>
        <dbReference type="PIRSR" id="PIRSR005211-1"/>
    </source>
</evidence>
<dbReference type="Proteomes" id="UP001163846">
    <property type="component" value="Unassembled WGS sequence"/>
</dbReference>
<reference evidence="4" key="1">
    <citation type="submission" date="2022-08" db="EMBL/GenBank/DDBJ databases">
        <authorList>
            <consortium name="DOE Joint Genome Institute"/>
            <person name="Min B."/>
            <person name="Riley R."/>
            <person name="Sierra-Patev S."/>
            <person name="Naranjo-Ortiz M."/>
            <person name="Looney B."/>
            <person name="Konkel Z."/>
            <person name="Slot J.C."/>
            <person name="Sakamoto Y."/>
            <person name="Steenwyk J.L."/>
            <person name="Rokas A."/>
            <person name="Carro J."/>
            <person name="Camarero S."/>
            <person name="Ferreira P."/>
            <person name="Molpeceres G."/>
            <person name="Ruiz-Duenas F.J."/>
            <person name="Serrano A."/>
            <person name="Henrissat B."/>
            <person name="Drula E."/>
            <person name="Hughes K.W."/>
            <person name="Mata J.L."/>
            <person name="Ishikawa N.K."/>
            <person name="Vargas-Isla R."/>
            <person name="Ushijima S."/>
            <person name="Smith C.A."/>
            <person name="Ahrendt S."/>
            <person name="Andreopoulos W."/>
            <person name="He G."/>
            <person name="Labutti K."/>
            <person name="Lipzen A."/>
            <person name="Ng V."/>
            <person name="Sandor L."/>
            <person name="Barry K."/>
            <person name="Martinez A.T."/>
            <person name="Xiao Y."/>
            <person name="Gibbons J.G."/>
            <person name="Terashima K."/>
            <person name="Hibbett D.S."/>
            <person name="Grigoriev I.V."/>
        </authorList>
    </citation>
    <scope>NUCLEOTIDE SEQUENCE</scope>
    <source>
        <strain evidence="4">TFB9207</strain>
    </source>
</reference>
<gene>
    <name evidence="4" type="ORF">F5878DRAFT_608882</name>
</gene>
<dbReference type="InterPro" id="IPR000073">
    <property type="entry name" value="AB_hydrolase_1"/>
</dbReference>
<dbReference type="GO" id="GO:0051793">
    <property type="term" value="P:medium-chain fatty acid catabolic process"/>
    <property type="evidence" value="ECO:0007669"/>
    <property type="project" value="TreeGrafter"/>
</dbReference>